<dbReference type="InterPro" id="IPR036397">
    <property type="entry name" value="RNaseH_sf"/>
</dbReference>
<dbReference type="InterPro" id="IPR001584">
    <property type="entry name" value="Integrase_cat-core"/>
</dbReference>
<dbReference type="GO" id="GO:0015074">
    <property type="term" value="P:DNA integration"/>
    <property type="evidence" value="ECO:0007669"/>
    <property type="project" value="InterPro"/>
</dbReference>
<dbReference type="InterPro" id="IPR039537">
    <property type="entry name" value="Retrotran_Ty1/copia-like"/>
</dbReference>
<dbReference type="PANTHER" id="PTHR42648:SF28">
    <property type="entry name" value="TRANSPOSON-ENCODED PROTEIN WITH RIBONUCLEASE H-LIKE AND RETROVIRUS ZINC FINGER-LIKE DOMAINS"/>
    <property type="match status" value="1"/>
</dbReference>
<feature type="region of interest" description="Disordered" evidence="2">
    <location>
        <begin position="652"/>
        <end position="707"/>
    </location>
</feature>
<dbReference type="OrthoDB" id="418757at2759"/>
<evidence type="ECO:0000256" key="2">
    <source>
        <dbReference type="SAM" id="MobiDB-lite"/>
    </source>
</evidence>
<dbReference type="Pfam" id="PF22936">
    <property type="entry name" value="Pol_BBD"/>
    <property type="match status" value="1"/>
</dbReference>
<dbReference type="Pfam" id="PF13976">
    <property type="entry name" value="gag_pre-integrs"/>
    <property type="match status" value="1"/>
</dbReference>
<sequence>MDFHKEKERRERGRKREKEGSTHVILHLDRLDPDLELIDFSGLDDPIMEGNTNRMVCGFIRLFVDDNVYNDIASEIHVRILWEKIESLYASKCGNNKLFLLNSIVSLKFKEDTSLLDHLNEFQGIIDQMSEMGIKFEDEILGLLLLNSLSESWERLLRSLSQIQPLMCLSLEIGGEVRKRKEKRVGVNPNPSPNTRMWSVTIVTKHGIYKSIVYYGKRRIKAKKGKSKEKDDDRVTTATGDDLVILRDFESINFVSDESMWIIDSGATLHVTSRKEFFTSYTTGDFGVLKMGNDGVTKVIGVGDVCLQTNIGMQLWLRGVKHALDVRFNLIFVHMLNDGGYDNYFGHGKWKLTKDNLVVARGEKISKLYWTKALVAKESVNVMDMEASLWHRRLSHISEKAKKDLLPRLKNAELEKCSHCMAVSFKKHPPSRKSELLELVHSDVCGPLKVKSFSGALYFVTFIDDCSRKLWVYVLKTKDQVLEKFKQFQALVERQLGKVKCIRSDNDGEYCGPFDVYFRQQGIRHEKTLPKTPQLNDLVERMNRTLIERVRCMLSEVKLPKHFSGEALYTAMHVINLSPTVALNTEVLDKIWFGKDAFVHVPKDERSKLDMKTRQCIFIRYGLNEYGYRMYDPVEKKLDRSRDVQFMEDQTIEDIDKNGEKHNYGDQLLGDDFDVPLDNDAEEEQEMSQDENLGNAPEPPLRSNRQRQSFTRYTSDEYVTLTDGEEPECYKESMDSEERQKAWQSKLQKCVALSTTKAELGFIQDEHYADMMTKVIPRGKFEACCEISELTITST</sequence>
<reference evidence="4" key="1">
    <citation type="submission" date="2018-05" db="EMBL/GenBank/DDBJ databases">
        <title>Draft genome of Mucuna pruriens seed.</title>
        <authorList>
            <person name="Nnadi N.E."/>
            <person name="Vos R."/>
            <person name="Hasami M.H."/>
            <person name="Devisetty U.K."/>
            <person name="Aguiy J.C."/>
        </authorList>
    </citation>
    <scope>NUCLEOTIDE SEQUENCE [LARGE SCALE GENOMIC DNA]</scope>
    <source>
        <strain evidence="4">JCA_2017</strain>
    </source>
</reference>
<name>A0A371G2R7_MUCPR</name>
<proteinExistence type="predicted"/>
<dbReference type="Gene3D" id="3.30.420.10">
    <property type="entry name" value="Ribonuclease H-like superfamily/Ribonuclease H"/>
    <property type="match status" value="1"/>
</dbReference>
<evidence type="ECO:0000256" key="1">
    <source>
        <dbReference type="ARBA" id="ARBA00022670"/>
    </source>
</evidence>
<dbReference type="Proteomes" id="UP000257109">
    <property type="component" value="Unassembled WGS sequence"/>
</dbReference>
<dbReference type="InterPro" id="IPR054722">
    <property type="entry name" value="PolX-like_BBD"/>
</dbReference>
<evidence type="ECO:0000259" key="3">
    <source>
        <dbReference type="PROSITE" id="PS50994"/>
    </source>
</evidence>
<dbReference type="InterPro" id="IPR012337">
    <property type="entry name" value="RNaseH-like_sf"/>
</dbReference>
<dbReference type="InterPro" id="IPR057670">
    <property type="entry name" value="SH3_retrovirus"/>
</dbReference>
<gene>
    <name evidence="4" type="ORF">CR513_34038</name>
</gene>
<comment type="caution">
    <text evidence="4">The sequence shown here is derived from an EMBL/GenBank/DDBJ whole genome shotgun (WGS) entry which is preliminary data.</text>
</comment>
<accession>A0A371G2R7</accession>
<dbReference type="Pfam" id="PF14223">
    <property type="entry name" value="Retrotran_gag_2"/>
    <property type="match status" value="1"/>
</dbReference>
<keyword evidence="5" id="KW-1185">Reference proteome</keyword>
<feature type="compositionally biased region" description="Acidic residues" evidence="2">
    <location>
        <begin position="669"/>
        <end position="689"/>
    </location>
</feature>
<keyword evidence="1" id="KW-0645">Protease</keyword>
<keyword evidence="1" id="KW-0378">Hydrolase</keyword>
<dbReference type="GO" id="GO:0008233">
    <property type="term" value="F:peptidase activity"/>
    <property type="evidence" value="ECO:0007669"/>
    <property type="project" value="UniProtKB-KW"/>
</dbReference>
<evidence type="ECO:0000313" key="5">
    <source>
        <dbReference type="Proteomes" id="UP000257109"/>
    </source>
</evidence>
<dbReference type="InterPro" id="IPR025724">
    <property type="entry name" value="GAG-pre-integrase_dom"/>
</dbReference>
<evidence type="ECO:0000313" key="4">
    <source>
        <dbReference type="EMBL" id="RDX84849.1"/>
    </source>
</evidence>
<dbReference type="STRING" id="157652.A0A371G2R7"/>
<dbReference type="GO" id="GO:0006508">
    <property type="term" value="P:proteolysis"/>
    <property type="evidence" value="ECO:0007669"/>
    <property type="project" value="UniProtKB-KW"/>
</dbReference>
<dbReference type="AlphaFoldDB" id="A0A371G2R7"/>
<dbReference type="SUPFAM" id="SSF53098">
    <property type="entry name" value="Ribonuclease H-like"/>
    <property type="match status" value="1"/>
</dbReference>
<dbReference type="PROSITE" id="PS50994">
    <property type="entry name" value="INTEGRASE"/>
    <property type="match status" value="1"/>
</dbReference>
<protein>
    <recommendedName>
        <fullName evidence="3">Integrase catalytic domain-containing protein</fullName>
    </recommendedName>
</protein>
<dbReference type="EMBL" id="QJKJ01006936">
    <property type="protein sequence ID" value="RDX84849.1"/>
    <property type="molecule type" value="Genomic_DNA"/>
</dbReference>
<feature type="compositionally biased region" description="Basic and acidic residues" evidence="2">
    <location>
        <begin position="654"/>
        <end position="664"/>
    </location>
</feature>
<dbReference type="GO" id="GO:0003676">
    <property type="term" value="F:nucleic acid binding"/>
    <property type="evidence" value="ECO:0007669"/>
    <property type="project" value="InterPro"/>
</dbReference>
<organism evidence="4 5">
    <name type="scientific">Mucuna pruriens</name>
    <name type="common">Velvet bean</name>
    <name type="synonym">Dolichos pruriens</name>
    <dbReference type="NCBI Taxonomy" id="157652"/>
    <lineage>
        <taxon>Eukaryota</taxon>
        <taxon>Viridiplantae</taxon>
        <taxon>Streptophyta</taxon>
        <taxon>Embryophyta</taxon>
        <taxon>Tracheophyta</taxon>
        <taxon>Spermatophyta</taxon>
        <taxon>Magnoliopsida</taxon>
        <taxon>eudicotyledons</taxon>
        <taxon>Gunneridae</taxon>
        <taxon>Pentapetalae</taxon>
        <taxon>rosids</taxon>
        <taxon>fabids</taxon>
        <taxon>Fabales</taxon>
        <taxon>Fabaceae</taxon>
        <taxon>Papilionoideae</taxon>
        <taxon>50 kb inversion clade</taxon>
        <taxon>NPAAA clade</taxon>
        <taxon>indigoferoid/millettioid clade</taxon>
        <taxon>Phaseoleae</taxon>
        <taxon>Mucuna</taxon>
    </lineage>
</organism>
<feature type="non-terminal residue" evidence="4">
    <location>
        <position position="1"/>
    </location>
</feature>
<dbReference type="PANTHER" id="PTHR42648">
    <property type="entry name" value="TRANSPOSASE, PUTATIVE-RELATED"/>
    <property type="match status" value="1"/>
</dbReference>
<dbReference type="Pfam" id="PF25597">
    <property type="entry name" value="SH3_retrovirus"/>
    <property type="match status" value="1"/>
</dbReference>
<feature type="domain" description="Integrase catalytic" evidence="3">
    <location>
        <begin position="426"/>
        <end position="596"/>
    </location>
</feature>